<keyword evidence="3" id="KW-0418">Kinase</keyword>
<name>A0A4D6NG14_VIGUN</name>
<organism evidence="3 4">
    <name type="scientific">Vigna unguiculata</name>
    <name type="common">Cowpea</name>
    <dbReference type="NCBI Taxonomy" id="3917"/>
    <lineage>
        <taxon>Eukaryota</taxon>
        <taxon>Viridiplantae</taxon>
        <taxon>Streptophyta</taxon>
        <taxon>Embryophyta</taxon>
        <taxon>Tracheophyta</taxon>
        <taxon>Spermatophyta</taxon>
        <taxon>Magnoliopsida</taxon>
        <taxon>eudicotyledons</taxon>
        <taxon>Gunneridae</taxon>
        <taxon>Pentapetalae</taxon>
        <taxon>rosids</taxon>
        <taxon>fabids</taxon>
        <taxon>Fabales</taxon>
        <taxon>Fabaceae</taxon>
        <taxon>Papilionoideae</taxon>
        <taxon>50 kb inversion clade</taxon>
        <taxon>NPAAA clade</taxon>
        <taxon>indigoferoid/millettioid clade</taxon>
        <taxon>Phaseoleae</taxon>
        <taxon>Vigna</taxon>
    </lineage>
</organism>
<evidence type="ECO:0000256" key="1">
    <source>
        <dbReference type="PROSITE-ProRule" id="PRU00221"/>
    </source>
</evidence>
<dbReference type="SUPFAM" id="SSF50978">
    <property type="entry name" value="WD40 repeat-like"/>
    <property type="match status" value="2"/>
</dbReference>
<evidence type="ECO:0000313" key="3">
    <source>
        <dbReference type="EMBL" id="QCE11881.1"/>
    </source>
</evidence>
<feature type="compositionally biased region" description="Polar residues" evidence="2">
    <location>
        <begin position="953"/>
        <end position="967"/>
    </location>
</feature>
<evidence type="ECO:0000313" key="4">
    <source>
        <dbReference type="Proteomes" id="UP000501690"/>
    </source>
</evidence>
<keyword evidence="1" id="KW-0853">WD repeat</keyword>
<protein>
    <submittedName>
        <fullName evidence="3">Ca2+/calmodulin-dependent protein kinase</fullName>
    </submittedName>
</protein>
<sequence length="1257" mass="137955">MKATRKLNKPDPVTKLVLEEVIGLTTKNSNGLASNALSSKCAYLAGSVVVMYDMNLGTQSHLMVSNRMPKPLSCVALSRDGRFVAAGEAGNQSSVLVWDSFTLSVVSELKGHLHGVTCICFSPKGKHLVSVGGYMYVWNWRSGELITKLQATSCSTISSISFSSDGNFFVTSGKKHLKFWILGSSRKTQLYEGLRKSTSLAIHEKPVNLSIHKASSVTSISSVWCCNGYDNCKKAGDCFPIYTLTDSGILYLINSGMSVEKSVTLKVRKAFALSASAKLIACACNNGTVQLLNPISLEYVGSILYSKTKNLLEGSNLVSNTIVPEQPTEQLLALPDAIACQFSALEKIVVVYGDHSLYIYDIHDVNQVTKCYVLVSHSSCIWDIKNLCCENMHDPSLACTARGCLGGISFATCSTDGTIRIWDIALQSDFSNDAEDMKTELLSSSCLVTAGTFERDAVKADVTNGEFRSLAVSSDRNYLAAGDSKGNLHIYNLQTSDYTCFQGAHDGEILTLSFTLSTQDISKEIVKNNYFLASGGRDCMIHLYDVKRNFDLIDSIDDHSAAVTSIKISSNGCRILSCSADSFLVLRDVVIADDGYKILQQHRQKALQRGTVYDMAVDLTCETVVTVGQDKKIKTFDMAAQKLIKSHNHDKNFGEPIKVIMDPSCSYAVCSFSNKSICIYDLVTGKMAAKAAWHAEIVTGVIFLPDCKHIVSVDGTGCVFVWKLPASLSSRILERVMERNNPLSPRSSSQPPSLGCLSFCNEEFQHSKINPDGVWSMMNNSQHGDGMLYPETSHREASSFKFSVSRLPRWAQAKVTRSNGVCKNLNFTSSEVFSPLSTQVQIPSGNASPSPDTVVGGTYSNIPLHNHWHSVYTVCTEALSSPEMLDLCETKFAKIPLNIRQHRAVISEDQNSFGLSKNEKMDVAPDQNVSCNNKDVSWCSEEVSESKAEQLYLSESGSVSKTTTEGNLGSLPSEEDSDMFKQHFGSLSHTRKAESRKSLVRRFSARYTVQWDYPGDLKKLFSSPVGNTSVRKSSKDEGATHIISEDGSSQVKEIEEVRDSSGQDIKNSEPSAESTCELIKFPVKENSVDKESEQGETIPVCKDALGRLDVAAENAMRLFSELEKFHSEEVATEAGAQFLDEAAELLSLVVKKVNAVDRLVQCRLKGKCGSTLSVPETDQFDRFAEGKSDRIVEIPKDDNRMFLWLTSLHSTSSGYANYQTGNNHEDDQLMLFLVMISSPLLRTQGRGNMRIIGHLGK</sequence>
<accession>A0A4D6NG14</accession>
<dbReference type="InterPro" id="IPR015943">
    <property type="entry name" value="WD40/YVTN_repeat-like_dom_sf"/>
</dbReference>
<feature type="region of interest" description="Disordered" evidence="2">
    <location>
        <begin position="951"/>
        <end position="976"/>
    </location>
</feature>
<gene>
    <name evidence="3" type="ORF">DEO72_LG10g3119</name>
</gene>
<dbReference type="InterPro" id="IPR001680">
    <property type="entry name" value="WD40_rpt"/>
</dbReference>
<feature type="repeat" description="WD" evidence="1">
    <location>
        <begin position="410"/>
        <end position="424"/>
    </location>
</feature>
<dbReference type="AlphaFoldDB" id="A0A4D6NG14"/>
<dbReference type="Gene3D" id="2.130.10.10">
    <property type="entry name" value="YVTN repeat-like/Quinoprotein amine dehydrogenase"/>
    <property type="match status" value="3"/>
</dbReference>
<reference evidence="3 4" key="1">
    <citation type="submission" date="2019-04" db="EMBL/GenBank/DDBJ databases">
        <title>An improved genome assembly and genetic linkage map for asparagus bean, Vigna unguiculata ssp. sesquipedialis.</title>
        <authorList>
            <person name="Xia Q."/>
            <person name="Zhang R."/>
            <person name="Dong Y."/>
        </authorList>
    </citation>
    <scope>NUCLEOTIDE SEQUENCE [LARGE SCALE GENOMIC DNA]</scope>
    <source>
        <tissue evidence="3">Leaf</tissue>
    </source>
</reference>
<keyword evidence="4" id="KW-1185">Reference proteome</keyword>
<dbReference type="PROSITE" id="PS50082">
    <property type="entry name" value="WD_REPEATS_2"/>
    <property type="match status" value="1"/>
</dbReference>
<dbReference type="SMART" id="SM00320">
    <property type="entry name" value="WD40"/>
    <property type="match status" value="12"/>
</dbReference>
<dbReference type="EMBL" id="CP039354">
    <property type="protein sequence ID" value="QCE11881.1"/>
    <property type="molecule type" value="Genomic_DNA"/>
</dbReference>
<dbReference type="GO" id="GO:0016301">
    <property type="term" value="F:kinase activity"/>
    <property type="evidence" value="ECO:0007669"/>
    <property type="project" value="UniProtKB-KW"/>
</dbReference>
<dbReference type="Pfam" id="PF00400">
    <property type="entry name" value="WD40"/>
    <property type="match status" value="4"/>
</dbReference>
<dbReference type="InterPro" id="IPR036322">
    <property type="entry name" value="WD40_repeat_dom_sf"/>
</dbReference>
<dbReference type="PANTHER" id="PTHR45589">
    <property type="entry name" value="WD REPEAT DOMAIN 62, ISOFORM G"/>
    <property type="match status" value="1"/>
</dbReference>
<evidence type="ECO:0000256" key="2">
    <source>
        <dbReference type="SAM" id="MobiDB-lite"/>
    </source>
</evidence>
<dbReference type="InterPro" id="IPR052779">
    <property type="entry name" value="WDR62"/>
</dbReference>
<dbReference type="Proteomes" id="UP000501690">
    <property type="component" value="Linkage Group LG10"/>
</dbReference>
<proteinExistence type="predicted"/>
<dbReference type="PANTHER" id="PTHR45589:SF1">
    <property type="entry name" value="WD REPEAT DOMAIN 62, ISOFORM G"/>
    <property type="match status" value="1"/>
</dbReference>
<keyword evidence="3" id="KW-0808">Transferase</keyword>